<dbReference type="EMBL" id="JABSTU010000003">
    <property type="protein sequence ID" value="KAH8035710.1"/>
    <property type="molecule type" value="Genomic_DNA"/>
</dbReference>
<proteinExistence type="predicted"/>
<dbReference type="Proteomes" id="UP000821866">
    <property type="component" value="Chromosome 11"/>
</dbReference>
<reference evidence="2" key="1">
    <citation type="journal article" date="2020" name="Cell">
        <title>Large-Scale Comparative Analyses of Tick Genomes Elucidate Their Genetic Diversity and Vector Capacities.</title>
        <authorList>
            <consortium name="Tick Genome and Microbiome Consortium (TIGMIC)"/>
            <person name="Jia N."/>
            <person name="Wang J."/>
            <person name="Shi W."/>
            <person name="Du L."/>
            <person name="Sun Y."/>
            <person name="Zhan W."/>
            <person name="Jiang J.F."/>
            <person name="Wang Q."/>
            <person name="Zhang B."/>
            <person name="Ji P."/>
            <person name="Bell-Sakyi L."/>
            <person name="Cui X.M."/>
            <person name="Yuan T.T."/>
            <person name="Jiang B.G."/>
            <person name="Yang W.F."/>
            <person name="Lam T.T."/>
            <person name="Chang Q.C."/>
            <person name="Ding S.J."/>
            <person name="Wang X.J."/>
            <person name="Zhu J.G."/>
            <person name="Ruan X.D."/>
            <person name="Zhao L."/>
            <person name="Wei J.T."/>
            <person name="Ye R.Z."/>
            <person name="Que T.C."/>
            <person name="Du C.H."/>
            <person name="Zhou Y.H."/>
            <person name="Cheng J.X."/>
            <person name="Dai P.F."/>
            <person name="Guo W.B."/>
            <person name="Han X.H."/>
            <person name="Huang E.J."/>
            <person name="Li L.F."/>
            <person name="Wei W."/>
            <person name="Gao Y.C."/>
            <person name="Liu J.Z."/>
            <person name="Shao H.Z."/>
            <person name="Wang X."/>
            <person name="Wang C.C."/>
            <person name="Yang T.C."/>
            <person name="Huo Q.B."/>
            <person name="Li W."/>
            <person name="Chen H.Y."/>
            <person name="Chen S.E."/>
            <person name="Zhou L.G."/>
            <person name="Ni X.B."/>
            <person name="Tian J.H."/>
            <person name="Sheng Y."/>
            <person name="Liu T."/>
            <person name="Pan Y.S."/>
            <person name="Xia L.Y."/>
            <person name="Li J."/>
            <person name="Zhao F."/>
            <person name="Cao W.C."/>
        </authorList>
    </citation>
    <scope>NUCLEOTIDE SEQUENCE</scope>
    <source>
        <strain evidence="2">Rmic-2018</strain>
    </source>
</reference>
<evidence type="ECO:0000313" key="3">
    <source>
        <dbReference type="Proteomes" id="UP000821866"/>
    </source>
</evidence>
<gene>
    <name evidence="2" type="ORF">HPB51_007954</name>
</gene>
<evidence type="ECO:0000313" key="2">
    <source>
        <dbReference type="EMBL" id="KAH8035710.1"/>
    </source>
</evidence>
<keyword evidence="3" id="KW-1185">Reference proteome</keyword>
<organism evidence="2 3">
    <name type="scientific">Rhipicephalus microplus</name>
    <name type="common">Cattle tick</name>
    <name type="synonym">Boophilus microplus</name>
    <dbReference type="NCBI Taxonomy" id="6941"/>
    <lineage>
        <taxon>Eukaryota</taxon>
        <taxon>Metazoa</taxon>
        <taxon>Ecdysozoa</taxon>
        <taxon>Arthropoda</taxon>
        <taxon>Chelicerata</taxon>
        <taxon>Arachnida</taxon>
        <taxon>Acari</taxon>
        <taxon>Parasitiformes</taxon>
        <taxon>Ixodida</taxon>
        <taxon>Ixodoidea</taxon>
        <taxon>Ixodidae</taxon>
        <taxon>Rhipicephalinae</taxon>
        <taxon>Rhipicephalus</taxon>
        <taxon>Boophilus</taxon>
    </lineage>
</organism>
<dbReference type="AlphaFoldDB" id="A0A9J6EMX7"/>
<feature type="region of interest" description="Disordered" evidence="1">
    <location>
        <begin position="49"/>
        <end position="83"/>
    </location>
</feature>
<evidence type="ECO:0000256" key="1">
    <source>
        <dbReference type="SAM" id="MobiDB-lite"/>
    </source>
</evidence>
<protein>
    <submittedName>
        <fullName evidence="2">Uncharacterized protein</fullName>
    </submittedName>
</protein>
<reference evidence="2" key="2">
    <citation type="submission" date="2021-09" db="EMBL/GenBank/DDBJ databases">
        <authorList>
            <person name="Jia N."/>
            <person name="Wang J."/>
            <person name="Shi W."/>
            <person name="Du L."/>
            <person name="Sun Y."/>
            <person name="Zhan W."/>
            <person name="Jiang J."/>
            <person name="Wang Q."/>
            <person name="Zhang B."/>
            <person name="Ji P."/>
            <person name="Sakyi L.B."/>
            <person name="Cui X."/>
            <person name="Yuan T."/>
            <person name="Jiang B."/>
            <person name="Yang W."/>
            <person name="Lam T.T.-Y."/>
            <person name="Chang Q."/>
            <person name="Ding S."/>
            <person name="Wang X."/>
            <person name="Zhu J."/>
            <person name="Ruan X."/>
            <person name="Zhao L."/>
            <person name="Wei J."/>
            <person name="Que T."/>
            <person name="Du C."/>
            <person name="Cheng J."/>
            <person name="Dai P."/>
            <person name="Han X."/>
            <person name="Huang E."/>
            <person name="Gao Y."/>
            <person name="Liu J."/>
            <person name="Shao H."/>
            <person name="Ye R."/>
            <person name="Li L."/>
            <person name="Wei W."/>
            <person name="Wang X."/>
            <person name="Wang C."/>
            <person name="Huo Q."/>
            <person name="Li W."/>
            <person name="Guo W."/>
            <person name="Chen H."/>
            <person name="Chen S."/>
            <person name="Zhou L."/>
            <person name="Zhou L."/>
            <person name="Ni X."/>
            <person name="Tian J."/>
            <person name="Zhou Y."/>
            <person name="Sheng Y."/>
            <person name="Liu T."/>
            <person name="Pan Y."/>
            <person name="Xia L."/>
            <person name="Li J."/>
            <person name="Zhao F."/>
            <person name="Cao W."/>
        </authorList>
    </citation>
    <scope>NUCLEOTIDE SEQUENCE</scope>
    <source>
        <strain evidence="2">Rmic-2018</strain>
        <tissue evidence="2">Larvae</tissue>
    </source>
</reference>
<sequence>MKGNKNKNKNFSFWSVVRVASLLNQASGSLADLVSLADCLELCPSTRCPAAKSPCPTASLRSRQHDNDGTRNAGDDQPRHNGNVSERRVRQFVHQDAAGRLQAVRLVETDVRTVALRYRSRADSFGRTVPIRGQAAISLKRRQEPLHPQQASFHGGGFLDTNGFFRWLQPHALNVPSSSRNCYSMR</sequence>
<accession>A0A9J6EMX7</accession>
<comment type="caution">
    <text evidence="2">The sequence shown here is derived from an EMBL/GenBank/DDBJ whole genome shotgun (WGS) entry which is preliminary data.</text>
</comment>
<name>A0A9J6EMX7_RHIMP</name>
<feature type="compositionally biased region" description="Basic and acidic residues" evidence="1">
    <location>
        <begin position="63"/>
        <end position="83"/>
    </location>
</feature>